<comment type="pathway">
    <text evidence="1">Amino-acid biosynthesis; L-asparagine biosynthesis; L-asparagine from L-aspartate (L-Gln route): step 1/1.</text>
</comment>
<gene>
    <name evidence="13" type="primary">asnB</name>
    <name evidence="13" type="ORF">H9763_06515</name>
</gene>
<evidence type="ECO:0000256" key="9">
    <source>
        <dbReference type="PIRSR" id="PIRSR001589-1"/>
    </source>
</evidence>
<name>A0A9D2MRW5_9FIRM</name>
<evidence type="ECO:0000256" key="3">
    <source>
        <dbReference type="ARBA" id="ARBA00012737"/>
    </source>
</evidence>
<evidence type="ECO:0000256" key="5">
    <source>
        <dbReference type="ARBA" id="ARBA00022840"/>
    </source>
</evidence>
<evidence type="ECO:0000256" key="2">
    <source>
        <dbReference type="ARBA" id="ARBA00005752"/>
    </source>
</evidence>
<dbReference type="SUPFAM" id="SSF56235">
    <property type="entry name" value="N-terminal nucleophile aminohydrolases (Ntn hydrolases)"/>
    <property type="match status" value="1"/>
</dbReference>
<dbReference type="NCBIfam" id="TIGR01536">
    <property type="entry name" value="asn_synth_AEB"/>
    <property type="match status" value="1"/>
</dbReference>
<dbReference type="AlphaFoldDB" id="A0A9D2MRW5"/>
<keyword evidence="5 10" id="KW-0067">ATP-binding</keyword>
<evidence type="ECO:0000256" key="1">
    <source>
        <dbReference type="ARBA" id="ARBA00005187"/>
    </source>
</evidence>
<protein>
    <recommendedName>
        <fullName evidence="3">asparagine synthase (glutamine-hydrolyzing)</fullName>
        <ecNumber evidence="3">6.3.5.4</ecNumber>
    </recommendedName>
</protein>
<comment type="catalytic activity">
    <reaction evidence="8">
        <text>L-aspartate + L-glutamine + ATP + H2O = L-asparagine + L-glutamate + AMP + diphosphate + H(+)</text>
        <dbReference type="Rhea" id="RHEA:12228"/>
        <dbReference type="ChEBI" id="CHEBI:15377"/>
        <dbReference type="ChEBI" id="CHEBI:15378"/>
        <dbReference type="ChEBI" id="CHEBI:29985"/>
        <dbReference type="ChEBI" id="CHEBI:29991"/>
        <dbReference type="ChEBI" id="CHEBI:30616"/>
        <dbReference type="ChEBI" id="CHEBI:33019"/>
        <dbReference type="ChEBI" id="CHEBI:58048"/>
        <dbReference type="ChEBI" id="CHEBI:58359"/>
        <dbReference type="ChEBI" id="CHEBI:456215"/>
        <dbReference type="EC" id="6.3.5.4"/>
    </reaction>
</comment>
<keyword evidence="7 9" id="KW-0315">Glutamine amidotransferase</keyword>
<comment type="caution">
    <text evidence="13">The sequence shown here is derived from an EMBL/GenBank/DDBJ whole genome shotgun (WGS) entry which is preliminary data.</text>
</comment>
<dbReference type="InterPro" id="IPR001962">
    <property type="entry name" value="Asn_synthase"/>
</dbReference>
<dbReference type="GO" id="GO:0005829">
    <property type="term" value="C:cytosol"/>
    <property type="evidence" value="ECO:0007669"/>
    <property type="project" value="TreeGrafter"/>
</dbReference>
<dbReference type="InterPro" id="IPR033738">
    <property type="entry name" value="AsnB_N"/>
</dbReference>
<dbReference type="InterPro" id="IPR006426">
    <property type="entry name" value="Asn_synth_AEB"/>
</dbReference>
<accession>A0A9D2MRW5</accession>
<dbReference type="PIRSF" id="PIRSF001589">
    <property type="entry name" value="Asn_synthetase_glu-h"/>
    <property type="match status" value="1"/>
</dbReference>
<feature type="binding site" evidence="10">
    <location>
        <begin position="372"/>
        <end position="373"/>
    </location>
    <ligand>
        <name>ATP</name>
        <dbReference type="ChEBI" id="CHEBI:30616"/>
    </ligand>
</feature>
<dbReference type="EC" id="6.3.5.4" evidence="3"/>
<dbReference type="Proteomes" id="UP000886883">
    <property type="component" value="Unassembled WGS sequence"/>
</dbReference>
<dbReference type="InterPro" id="IPR051786">
    <property type="entry name" value="ASN_synthetase/amidase"/>
</dbReference>
<dbReference type="GO" id="GO:0006529">
    <property type="term" value="P:asparagine biosynthetic process"/>
    <property type="evidence" value="ECO:0007669"/>
    <property type="project" value="UniProtKB-KW"/>
</dbReference>
<reference evidence="13" key="1">
    <citation type="journal article" date="2021" name="PeerJ">
        <title>Extensive microbial diversity within the chicken gut microbiome revealed by metagenomics and culture.</title>
        <authorList>
            <person name="Gilroy R."/>
            <person name="Ravi A."/>
            <person name="Getino M."/>
            <person name="Pursley I."/>
            <person name="Horton D.L."/>
            <person name="Alikhan N.F."/>
            <person name="Baker D."/>
            <person name="Gharbi K."/>
            <person name="Hall N."/>
            <person name="Watson M."/>
            <person name="Adriaenssens E.M."/>
            <person name="Foster-Nyarko E."/>
            <person name="Jarju S."/>
            <person name="Secka A."/>
            <person name="Antonio M."/>
            <person name="Oren A."/>
            <person name="Chaudhuri R.R."/>
            <person name="La Ragione R."/>
            <person name="Hildebrand F."/>
            <person name="Pallen M.J."/>
        </authorList>
    </citation>
    <scope>NUCLEOTIDE SEQUENCE</scope>
    <source>
        <strain evidence="13">USAMLcec3-2134</strain>
    </source>
</reference>
<keyword evidence="6 9" id="KW-0061">Asparagine biosynthesis</keyword>
<evidence type="ECO:0000256" key="8">
    <source>
        <dbReference type="ARBA" id="ARBA00048741"/>
    </source>
</evidence>
<dbReference type="SUPFAM" id="SSF52402">
    <property type="entry name" value="Adenine nucleotide alpha hydrolases-like"/>
    <property type="match status" value="1"/>
</dbReference>
<evidence type="ECO:0000256" key="7">
    <source>
        <dbReference type="ARBA" id="ARBA00022962"/>
    </source>
</evidence>
<feature type="domain" description="Glutamine amidotransferase type-2" evidence="12">
    <location>
        <begin position="2"/>
        <end position="216"/>
    </location>
</feature>
<feature type="active site" description="For GATase activity" evidence="9">
    <location>
        <position position="2"/>
    </location>
</feature>
<dbReference type="PANTHER" id="PTHR43284:SF1">
    <property type="entry name" value="ASPARAGINE SYNTHETASE"/>
    <property type="match status" value="1"/>
</dbReference>
<dbReference type="EMBL" id="DWXE01000022">
    <property type="protein sequence ID" value="HJB91107.1"/>
    <property type="molecule type" value="Genomic_DNA"/>
</dbReference>
<dbReference type="CDD" id="cd01991">
    <property type="entry name" value="Asn_synthase_B_C"/>
    <property type="match status" value="1"/>
</dbReference>
<proteinExistence type="inferred from homology"/>
<dbReference type="PROSITE" id="PS51278">
    <property type="entry name" value="GATASE_TYPE_2"/>
    <property type="match status" value="1"/>
</dbReference>
<dbReference type="CDD" id="cd00712">
    <property type="entry name" value="AsnB"/>
    <property type="match status" value="1"/>
</dbReference>
<dbReference type="Gene3D" id="3.40.50.620">
    <property type="entry name" value="HUPs"/>
    <property type="match status" value="1"/>
</dbReference>
<dbReference type="Gene3D" id="3.60.20.10">
    <property type="entry name" value="Glutamine Phosphoribosylpyrophosphate, subunit 1, domain 1"/>
    <property type="match status" value="1"/>
</dbReference>
<evidence type="ECO:0000256" key="4">
    <source>
        <dbReference type="ARBA" id="ARBA00022741"/>
    </source>
</evidence>
<evidence type="ECO:0000256" key="11">
    <source>
        <dbReference type="PIRSR" id="PIRSR001589-3"/>
    </source>
</evidence>
<keyword evidence="13" id="KW-0436">Ligase</keyword>
<dbReference type="GO" id="GO:0005524">
    <property type="term" value="F:ATP binding"/>
    <property type="evidence" value="ECO:0007669"/>
    <property type="project" value="UniProtKB-KW"/>
</dbReference>
<evidence type="ECO:0000259" key="12">
    <source>
        <dbReference type="PROSITE" id="PS51278"/>
    </source>
</evidence>
<feature type="site" description="Important for beta-aspartyl-AMP intermediate formation" evidence="11">
    <location>
        <position position="374"/>
    </location>
</feature>
<feature type="binding site" evidence="10">
    <location>
        <position position="102"/>
    </location>
    <ligand>
        <name>L-glutamine</name>
        <dbReference type="ChEBI" id="CHEBI:58359"/>
    </ligand>
</feature>
<dbReference type="Pfam" id="PF13522">
    <property type="entry name" value="GATase_6"/>
    <property type="match status" value="1"/>
</dbReference>
<keyword evidence="9" id="KW-0028">Amino-acid biosynthesis</keyword>
<feature type="binding site" evidence="10">
    <location>
        <position position="299"/>
    </location>
    <ligand>
        <name>ATP</name>
        <dbReference type="ChEBI" id="CHEBI:30616"/>
    </ligand>
</feature>
<dbReference type="InterPro" id="IPR014729">
    <property type="entry name" value="Rossmann-like_a/b/a_fold"/>
</dbReference>
<reference evidence="13" key="2">
    <citation type="submission" date="2021-04" db="EMBL/GenBank/DDBJ databases">
        <authorList>
            <person name="Gilroy R."/>
        </authorList>
    </citation>
    <scope>NUCLEOTIDE SEQUENCE</scope>
    <source>
        <strain evidence="13">USAMLcec3-2134</strain>
    </source>
</reference>
<evidence type="ECO:0000256" key="10">
    <source>
        <dbReference type="PIRSR" id="PIRSR001589-2"/>
    </source>
</evidence>
<organism evidence="13 14">
    <name type="scientific">Candidatus Eisenbergiella merdigallinarum</name>
    <dbReference type="NCBI Taxonomy" id="2838552"/>
    <lineage>
        <taxon>Bacteria</taxon>
        <taxon>Bacillati</taxon>
        <taxon>Bacillota</taxon>
        <taxon>Clostridia</taxon>
        <taxon>Lachnospirales</taxon>
        <taxon>Lachnospiraceae</taxon>
        <taxon>Eisenbergiella</taxon>
    </lineage>
</organism>
<evidence type="ECO:0000256" key="6">
    <source>
        <dbReference type="ARBA" id="ARBA00022888"/>
    </source>
</evidence>
<keyword evidence="4 10" id="KW-0547">Nucleotide-binding</keyword>
<sequence length="626" mass="70776">MCGIAGFCNRQKDWKTDIETMKRRMVHRGPDGEGTWASEEGDVVLGHRRLSILDLSDSGAQPMISHSGRYVMAFNGEIYNYRKISELLKEEGKLPRLRGSSDTEVLLEALEAWGVKEGISRCKGMFSIALYDRKEKELWLLRDRVGEKPLYYGFVGNSFVFASEIGCIAALPDFSCPVNRDVLGIYMIYGYIPAPHTVYEGIFKLEPGKLLRARAPFREFVQETWWSMADVAARGQAHPFSGTLTDASLELERLMMEAVREQMVADVELGAFLSAGIDSTSVVSLMQAQSDRKVKTFTIGMEEEGYDEAKAAEAIARHLGTEHTTLYITQEDARRVLPGLARMFGEPFADSSQIPTYLVSSLTRQHVTVSLSGDGGDELFCGYGTYASVGRAWERIRRIPAPLRRKLGNALAEGALSGSEKNRIRGMLLGAGTPEELYRRSQLSEPFLAKLTREPGNARCAFDDYPDGLLPGAHNNLMLMDLLMYHPDDILTKVDRAAMAVSLETRIPMLDRDVVEFAWSLPPSFKRADGEGKLVLKEMLYRHVPKELMERPKKGFSIPVKTWLTQPGLAEWARELLDGRKIRREGYFDPAAVSRLWEDFSQRGIWRRQIWFLLQFEEWLEKEKRG</sequence>
<evidence type="ECO:0000313" key="13">
    <source>
        <dbReference type="EMBL" id="HJB91107.1"/>
    </source>
</evidence>
<dbReference type="InterPro" id="IPR029055">
    <property type="entry name" value="Ntn_hydrolases_N"/>
</dbReference>
<evidence type="ECO:0000313" key="14">
    <source>
        <dbReference type="Proteomes" id="UP000886883"/>
    </source>
</evidence>
<dbReference type="PANTHER" id="PTHR43284">
    <property type="entry name" value="ASPARAGINE SYNTHETASE (GLUTAMINE-HYDROLYZING)"/>
    <property type="match status" value="1"/>
</dbReference>
<comment type="similarity">
    <text evidence="2">Belongs to the asparagine synthetase family.</text>
</comment>
<dbReference type="InterPro" id="IPR017932">
    <property type="entry name" value="GATase_2_dom"/>
</dbReference>
<dbReference type="Pfam" id="PF00733">
    <property type="entry name" value="Asn_synthase"/>
    <property type="match status" value="1"/>
</dbReference>
<dbReference type="GO" id="GO:0004066">
    <property type="term" value="F:asparagine synthase (glutamine-hydrolyzing) activity"/>
    <property type="evidence" value="ECO:0007669"/>
    <property type="project" value="UniProtKB-EC"/>
</dbReference>